<name>A0ABM4C6Z2_HYDVU</name>
<organism evidence="1 2">
    <name type="scientific">Hydra vulgaris</name>
    <name type="common">Hydra</name>
    <name type="synonym">Hydra attenuata</name>
    <dbReference type="NCBI Taxonomy" id="6087"/>
    <lineage>
        <taxon>Eukaryota</taxon>
        <taxon>Metazoa</taxon>
        <taxon>Cnidaria</taxon>
        <taxon>Hydrozoa</taxon>
        <taxon>Hydroidolina</taxon>
        <taxon>Anthoathecata</taxon>
        <taxon>Aplanulata</taxon>
        <taxon>Hydridae</taxon>
        <taxon>Hydra</taxon>
    </lineage>
</organism>
<proteinExistence type="predicted"/>
<protein>
    <submittedName>
        <fullName evidence="2">Uncharacterized protein LOC100204023 isoform X3</fullName>
    </submittedName>
</protein>
<evidence type="ECO:0000313" key="1">
    <source>
        <dbReference type="Proteomes" id="UP001652625"/>
    </source>
</evidence>
<sequence length="246" mass="28355">MYYLLIVVVYSLIKYSDQEDVKIHERNALFMQEIEFTKDRKCMDFKTPPHNGRLGVAMRQCPEWKQKAQYSTDPLQPRMCLIFEDLSEGSSNELKRDFTILLRQGVPDTTDVVVEDTALFPTSVQDFRAIDPSLVEFCGDRELMWGSREIKLEDAKKTFLIEMLAPGPSNSRNKKEIIKSFMACDATSVDKIKLCAISGKEPYAECKFRSKQCTYKIICPMKYDLNGFDCKPNHVMNSVICCDFKC</sequence>
<keyword evidence="1" id="KW-1185">Reference proteome</keyword>
<reference evidence="2" key="1">
    <citation type="submission" date="2025-08" db="UniProtKB">
        <authorList>
            <consortium name="RefSeq"/>
        </authorList>
    </citation>
    <scope>IDENTIFICATION</scope>
</reference>
<gene>
    <name evidence="2" type="primary">LOC100204023</name>
</gene>
<dbReference type="GeneID" id="100204023"/>
<evidence type="ECO:0000313" key="2">
    <source>
        <dbReference type="RefSeq" id="XP_065657371.1"/>
    </source>
</evidence>
<accession>A0ABM4C6Z2</accession>
<dbReference type="RefSeq" id="XP_065657371.1">
    <property type="nucleotide sequence ID" value="XM_065801299.1"/>
</dbReference>
<dbReference type="Proteomes" id="UP001652625">
    <property type="component" value="Chromosome 07"/>
</dbReference>